<feature type="region of interest" description="Disordered" evidence="1">
    <location>
        <begin position="128"/>
        <end position="262"/>
    </location>
</feature>
<evidence type="ECO:0000313" key="4">
    <source>
        <dbReference type="Proteomes" id="UP000828924"/>
    </source>
</evidence>
<feature type="compositionally biased region" description="Pro residues" evidence="1">
    <location>
        <begin position="235"/>
        <end position="252"/>
    </location>
</feature>
<feature type="transmembrane region" description="Helical" evidence="2">
    <location>
        <begin position="106"/>
        <end position="123"/>
    </location>
</feature>
<feature type="compositionally biased region" description="Gly residues" evidence="1">
    <location>
        <begin position="199"/>
        <end position="213"/>
    </location>
</feature>
<evidence type="ECO:0000256" key="1">
    <source>
        <dbReference type="SAM" id="MobiDB-lite"/>
    </source>
</evidence>
<sequence>MQQKEQRLDLSVTQVAGSALAAVAAAVLASQLGVYGTIIGAGVVSIVATCGGPVLQQLFRRTGQQLRDATKSSGPAARAPQEASTEGEFGEATTYGTRIRGRKRSVIAAAVVFAVAMAGITAYELASGRDLSGGTGTTVGSVVRGGGGGGDSSPSGTSPQQNQDDEPTRTPGSGSGDAQSPDGEENGQGAAGTDAGTDAGAGRGTGDGQGDGDSGATEPTPGATPSPDGEAATPTPTPTPTPTSTPPTPTPPALEENGADTP</sequence>
<keyword evidence="2" id="KW-0472">Membrane</keyword>
<proteinExistence type="predicted"/>
<dbReference type="Proteomes" id="UP000828924">
    <property type="component" value="Chromosome"/>
</dbReference>
<feature type="compositionally biased region" description="Gly residues" evidence="1">
    <location>
        <begin position="131"/>
        <end position="151"/>
    </location>
</feature>
<keyword evidence="2" id="KW-0812">Transmembrane</keyword>
<name>A0ABY3WPJ5_9ACTN</name>
<protein>
    <submittedName>
        <fullName evidence="3">Uncharacterized protein</fullName>
    </submittedName>
</protein>
<feature type="transmembrane region" description="Helical" evidence="2">
    <location>
        <begin position="35"/>
        <end position="55"/>
    </location>
</feature>
<feature type="region of interest" description="Disordered" evidence="1">
    <location>
        <begin position="66"/>
        <end position="90"/>
    </location>
</feature>
<keyword evidence="4" id="KW-1185">Reference proteome</keyword>
<evidence type="ECO:0000313" key="3">
    <source>
        <dbReference type="EMBL" id="UNM11738.1"/>
    </source>
</evidence>
<feature type="transmembrane region" description="Helical" evidence="2">
    <location>
        <begin position="12"/>
        <end position="29"/>
    </location>
</feature>
<keyword evidence="2" id="KW-1133">Transmembrane helix</keyword>
<dbReference type="RefSeq" id="WP_242330314.1">
    <property type="nucleotide sequence ID" value="NZ_CP071872.1"/>
</dbReference>
<gene>
    <name evidence="3" type="ORF">J4032_09440</name>
</gene>
<reference evidence="3 4" key="1">
    <citation type="submission" date="2021-03" db="EMBL/GenBank/DDBJ databases">
        <title>Complete genome of Streptomyces formicae strain 1H-GS9 (DSM 100524).</title>
        <authorList>
            <person name="Atanasov K.E."/>
            <person name="Altabella T."/>
            <person name="Ferrer A."/>
        </authorList>
    </citation>
    <scope>NUCLEOTIDE SEQUENCE [LARGE SCALE GENOMIC DNA]</scope>
    <source>
        <strain evidence="3 4">1H-GS9</strain>
    </source>
</reference>
<dbReference type="EMBL" id="CP071872">
    <property type="protein sequence ID" value="UNM11738.1"/>
    <property type="molecule type" value="Genomic_DNA"/>
</dbReference>
<evidence type="ECO:0000256" key="2">
    <source>
        <dbReference type="SAM" id="Phobius"/>
    </source>
</evidence>
<organism evidence="3 4">
    <name type="scientific">Streptomyces formicae</name>
    <dbReference type="NCBI Taxonomy" id="1616117"/>
    <lineage>
        <taxon>Bacteria</taxon>
        <taxon>Bacillati</taxon>
        <taxon>Actinomycetota</taxon>
        <taxon>Actinomycetes</taxon>
        <taxon>Kitasatosporales</taxon>
        <taxon>Streptomycetaceae</taxon>
        <taxon>Streptomyces</taxon>
    </lineage>
</organism>
<feature type="compositionally biased region" description="Low complexity" evidence="1">
    <location>
        <begin position="187"/>
        <end position="198"/>
    </location>
</feature>
<accession>A0ABY3WPJ5</accession>